<sequence length="231" mass="25892">MTKSGSWLSAFPQEDVRVAVDALRGVWAELTTLSPETFHADAKEPRLTELLCEHIRSVFKTRTKLTGQWSYERRIGKIKQRKGGGVEIADRRRTDIEYFSDRYDPALELVFEFKKINGKAARRNTYVGSDGMLRFVTGSYSVKQPLAVMVGILTDKETACVKPLIDLLKTPELMTSLQMKPAPSESLKVPSLILPRIAQFDTEHQRAAELAAEHGTITIAHLFLGFPVATT</sequence>
<dbReference type="AlphaFoldDB" id="A0A975NF05"/>
<accession>A0A975NF05</accession>
<dbReference type="RefSeq" id="WP_215622311.1">
    <property type="nucleotide sequence ID" value="NZ_CP076134.1"/>
</dbReference>
<gene>
    <name evidence="1" type="ORF">KMZ29_02385</name>
</gene>
<protein>
    <submittedName>
        <fullName evidence="1">Fis family transcriptional regulator</fullName>
    </submittedName>
</protein>
<evidence type="ECO:0000313" key="1">
    <source>
        <dbReference type="EMBL" id="QWG13610.1"/>
    </source>
</evidence>
<proteinExistence type="predicted"/>
<organism evidence="1 2">
    <name type="scientific">Bradyrhizobium sediminis</name>
    <dbReference type="NCBI Taxonomy" id="2840469"/>
    <lineage>
        <taxon>Bacteria</taxon>
        <taxon>Pseudomonadati</taxon>
        <taxon>Pseudomonadota</taxon>
        <taxon>Alphaproteobacteria</taxon>
        <taxon>Hyphomicrobiales</taxon>
        <taxon>Nitrobacteraceae</taxon>
        <taxon>Bradyrhizobium</taxon>
    </lineage>
</organism>
<dbReference type="Proteomes" id="UP000680839">
    <property type="component" value="Chromosome"/>
</dbReference>
<dbReference type="EMBL" id="CP076134">
    <property type="protein sequence ID" value="QWG13610.1"/>
    <property type="molecule type" value="Genomic_DNA"/>
</dbReference>
<name>A0A975NF05_9BRAD</name>
<reference evidence="1" key="1">
    <citation type="submission" date="2021-06" db="EMBL/GenBank/DDBJ databases">
        <title>Bradyrhizobium sp. S2-20-1 Genome sequencing.</title>
        <authorList>
            <person name="Jin L."/>
        </authorList>
    </citation>
    <scope>NUCLEOTIDE SEQUENCE</scope>
    <source>
        <strain evidence="1">S2-20-1</strain>
    </source>
</reference>
<evidence type="ECO:0000313" key="2">
    <source>
        <dbReference type="Proteomes" id="UP000680839"/>
    </source>
</evidence>